<protein>
    <submittedName>
        <fullName evidence="2">Uncharacterized protein</fullName>
    </submittedName>
</protein>
<dbReference type="Proteomes" id="UP000030700">
    <property type="component" value="Unassembled WGS sequence"/>
</dbReference>
<organism evidence="2">
    <name type="scientific">Candidatus Moduliflexus flocculans</name>
    <dbReference type="NCBI Taxonomy" id="1499966"/>
    <lineage>
        <taxon>Bacteria</taxon>
        <taxon>Candidatus Moduliflexota</taxon>
        <taxon>Candidatus Moduliflexia</taxon>
        <taxon>Candidatus Moduliflexales</taxon>
        <taxon>Candidatus Moduliflexaceae</taxon>
    </lineage>
</organism>
<dbReference type="AlphaFoldDB" id="A0A0S6VUT3"/>
<feature type="region of interest" description="Disordered" evidence="1">
    <location>
        <begin position="1"/>
        <end position="21"/>
    </location>
</feature>
<dbReference type="EMBL" id="DF820455">
    <property type="protein sequence ID" value="GAK49812.1"/>
    <property type="molecule type" value="Genomic_DNA"/>
</dbReference>
<name>A0A0S6VUT3_9BACT</name>
<dbReference type="HOGENOM" id="CLU_3022695_0_0_0"/>
<accession>A0A0S6VUT3</accession>
<feature type="compositionally biased region" description="Basic residues" evidence="1">
    <location>
        <begin position="1"/>
        <end position="20"/>
    </location>
</feature>
<keyword evidence="3" id="KW-1185">Reference proteome</keyword>
<evidence type="ECO:0000313" key="2">
    <source>
        <dbReference type="EMBL" id="GAK49812.1"/>
    </source>
</evidence>
<gene>
    <name evidence="2" type="ORF">U14_01036</name>
</gene>
<reference evidence="2" key="1">
    <citation type="journal article" date="2015" name="PeerJ">
        <title>First genomic representation of candidate bacterial phylum KSB3 points to enhanced environmental sensing as a trigger of wastewater bulking.</title>
        <authorList>
            <person name="Sekiguchi Y."/>
            <person name="Ohashi A."/>
            <person name="Parks D.H."/>
            <person name="Yamauchi T."/>
            <person name="Tyson G.W."/>
            <person name="Hugenholtz P."/>
        </authorList>
    </citation>
    <scope>NUCLEOTIDE SEQUENCE [LARGE SCALE GENOMIC DNA]</scope>
</reference>
<proteinExistence type="predicted"/>
<evidence type="ECO:0000256" key="1">
    <source>
        <dbReference type="SAM" id="MobiDB-lite"/>
    </source>
</evidence>
<sequence>MKKALLRRKRRRPDRMKKKVGPVILSKKESEKRGKYTRSKLKRESFSIILEEEEDF</sequence>
<evidence type="ECO:0000313" key="3">
    <source>
        <dbReference type="Proteomes" id="UP000030700"/>
    </source>
</evidence>